<reference evidence="1" key="1">
    <citation type="journal article" date="2014" name="Int. J. Syst. Evol. Microbiol.">
        <title>Complete genome sequence of Corynebacterium casei LMG S-19264T (=DSM 44701T), isolated from a smear-ripened cheese.</title>
        <authorList>
            <consortium name="US DOE Joint Genome Institute (JGI-PGF)"/>
            <person name="Walter F."/>
            <person name="Albersmeier A."/>
            <person name="Kalinowski J."/>
            <person name="Ruckert C."/>
        </authorList>
    </citation>
    <scope>NUCLEOTIDE SEQUENCE</scope>
    <source>
        <strain evidence="1">CGMCC 1.15360</strain>
    </source>
</reference>
<name>A0A916YYE5_9SPHN</name>
<comment type="caution">
    <text evidence="1">The sequence shown here is derived from an EMBL/GenBank/DDBJ whole genome shotgun (WGS) entry which is preliminary data.</text>
</comment>
<keyword evidence="2" id="KW-1185">Reference proteome</keyword>
<protein>
    <submittedName>
        <fullName evidence="1">Uncharacterized protein</fullName>
    </submittedName>
</protein>
<dbReference type="AlphaFoldDB" id="A0A916YYE5"/>
<reference evidence="1" key="2">
    <citation type="submission" date="2020-09" db="EMBL/GenBank/DDBJ databases">
        <authorList>
            <person name="Sun Q."/>
            <person name="Zhou Y."/>
        </authorList>
    </citation>
    <scope>NUCLEOTIDE SEQUENCE</scope>
    <source>
        <strain evidence="1">CGMCC 1.15360</strain>
    </source>
</reference>
<dbReference type="RefSeq" id="WP_082922129.1">
    <property type="nucleotide sequence ID" value="NZ_BMIP01000003.1"/>
</dbReference>
<dbReference type="EMBL" id="BMIP01000003">
    <property type="protein sequence ID" value="GGD67165.1"/>
    <property type="molecule type" value="Genomic_DNA"/>
</dbReference>
<dbReference type="Proteomes" id="UP000612349">
    <property type="component" value="Unassembled WGS sequence"/>
</dbReference>
<organism evidence="1 2">
    <name type="scientific">Croceicoccus mobilis</name>
    <dbReference type="NCBI Taxonomy" id="1703339"/>
    <lineage>
        <taxon>Bacteria</taxon>
        <taxon>Pseudomonadati</taxon>
        <taxon>Pseudomonadota</taxon>
        <taxon>Alphaproteobacteria</taxon>
        <taxon>Sphingomonadales</taxon>
        <taxon>Erythrobacteraceae</taxon>
        <taxon>Croceicoccus</taxon>
    </lineage>
</organism>
<sequence length="105" mass="11586">MAADKHKTRLVDCGIDSCLQVTGYRSAPDTRVVINGRRVDVEGETSWKLRLPLDTLRAWAKPNDRSIEIVLEDPVTNRSKSAEVALPIGLLGDQTMLDSIVVTAR</sequence>
<evidence type="ECO:0000313" key="1">
    <source>
        <dbReference type="EMBL" id="GGD67165.1"/>
    </source>
</evidence>
<accession>A0A916YYE5</accession>
<evidence type="ECO:0000313" key="2">
    <source>
        <dbReference type="Proteomes" id="UP000612349"/>
    </source>
</evidence>
<proteinExistence type="predicted"/>
<gene>
    <name evidence="1" type="ORF">GCM10010990_15830</name>
</gene>